<feature type="transmembrane region" description="Helical" evidence="11">
    <location>
        <begin position="76"/>
        <end position="94"/>
    </location>
</feature>
<keyword evidence="3 11" id="KW-0328">Glycosyltransferase</keyword>
<protein>
    <recommendedName>
        <fullName evidence="11">Peptidoglycan glycosyltransferase MrdB</fullName>
        <shortName evidence="11">PGT</shortName>
        <ecNumber evidence="11">2.4.99.28</ecNumber>
    </recommendedName>
    <alternativeName>
        <fullName evidence="11">Cell elongation protein RodA</fullName>
    </alternativeName>
    <alternativeName>
        <fullName evidence="11">Cell wall polymerase</fullName>
    </alternativeName>
    <alternativeName>
        <fullName evidence="11">Peptidoglycan polymerase</fullName>
        <shortName evidence="11">PG polymerase</shortName>
    </alternativeName>
</protein>
<dbReference type="RefSeq" id="WP_115316274.1">
    <property type="nucleotide sequence ID" value="NZ_LWIF01000001.1"/>
</dbReference>
<feature type="transmembrane region" description="Helical" evidence="11">
    <location>
        <begin position="304"/>
        <end position="331"/>
    </location>
</feature>
<dbReference type="InterPro" id="IPR018365">
    <property type="entry name" value="Cell_cycle_FtsW-rel_CS"/>
</dbReference>
<dbReference type="GO" id="GO:0015648">
    <property type="term" value="F:lipid-linked peptidoglycan transporter activity"/>
    <property type="evidence" value="ECO:0007669"/>
    <property type="project" value="TreeGrafter"/>
</dbReference>
<accession>A0A379CC38</accession>
<dbReference type="OrthoDB" id="9768187at2"/>
<dbReference type="GO" id="GO:0032153">
    <property type="term" value="C:cell division site"/>
    <property type="evidence" value="ECO:0007669"/>
    <property type="project" value="TreeGrafter"/>
</dbReference>
<evidence type="ECO:0000256" key="4">
    <source>
        <dbReference type="ARBA" id="ARBA00022679"/>
    </source>
</evidence>
<evidence type="ECO:0000256" key="6">
    <source>
        <dbReference type="ARBA" id="ARBA00022960"/>
    </source>
</evidence>
<dbReference type="GO" id="GO:0051301">
    <property type="term" value="P:cell division"/>
    <property type="evidence" value="ECO:0007669"/>
    <property type="project" value="InterPro"/>
</dbReference>
<feature type="transmembrane region" description="Helical" evidence="11">
    <location>
        <begin position="159"/>
        <end position="176"/>
    </location>
</feature>
<comment type="function">
    <text evidence="11">Peptidoglycan polymerase that is essential for cell wall elongation.</text>
</comment>
<comment type="similarity">
    <text evidence="11">Belongs to the SEDS family. MrdB/RodA subfamily.</text>
</comment>
<feature type="transmembrane region" description="Helical" evidence="11">
    <location>
        <begin position="183"/>
        <end position="201"/>
    </location>
</feature>
<dbReference type="GO" id="GO:0005886">
    <property type="term" value="C:plasma membrane"/>
    <property type="evidence" value="ECO:0007669"/>
    <property type="project" value="UniProtKB-SubCell"/>
</dbReference>
<sequence length="380" mass="41602">MSNQITGFIKKIFDIDIWLLLGLIVISCYGLWVLYSASGANERMFTLRIIQVSLGFFVLFVMAMLPPTFYQRISPLLYILCIILLILVDVAGEVSKGAQRWLNLGFIRFQPSEIAKLSVPLMVATYLGKRALPPSLKDTGIALLIIFVPTLLVAKQPDLGTAILVCAAGMFVLFLAGLNWKLIGAGVVGVAGFIPIMWFYLMHDYQKTRVMTLLDPEKDPLGAGYHIIQSKIAIGSGGFYGKGWLQGTQSQLEFLPEPHTDFIFAVLGEELGMVGVLVLLGIYLFIIGRGLIIGVKANSAFGRLISGGTALLFFVYVFVNIGMVSGILPVVGVPLPLFSYGGTSYVTLMAAFGLIMSTYVHQAKQKDTNPYNRKLARNRA</sequence>
<organism evidence="12 13">
    <name type="scientific">Phocoenobacter uteri</name>
    <dbReference type="NCBI Taxonomy" id="146806"/>
    <lineage>
        <taxon>Bacteria</taxon>
        <taxon>Pseudomonadati</taxon>
        <taxon>Pseudomonadota</taxon>
        <taxon>Gammaproteobacteria</taxon>
        <taxon>Pasteurellales</taxon>
        <taxon>Pasteurellaceae</taxon>
        <taxon>Phocoenobacter</taxon>
    </lineage>
</organism>
<dbReference type="GO" id="GO:0009252">
    <property type="term" value="P:peptidoglycan biosynthetic process"/>
    <property type="evidence" value="ECO:0007669"/>
    <property type="project" value="UniProtKB-UniRule"/>
</dbReference>
<dbReference type="GO" id="GO:0008360">
    <property type="term" value="P:regulation of cell shape"/>
    <property type="evidence" value="ECO:0007669"/>
    <property type="project" value="UniProtKB-KW"/>
</dbReference>
<evidence type="ECO:0000313" key="13">
    <source>
        <dbReference type="Proteomes" id="UP000255417"/>
    </source>
</evidence>
<keyword evidence="5 11" id="KW-0812">Transmembrane</keyword>
<evidence type="ECO:0000256" key="10">
    <source>
        <dbReference type="ARBA" id="ARBA00023316"/>
    </source>
</evidence>
<keyword evidence="11" id="KW-0997">Cell inner membrane</keyword>
<keyword evidence="13" id="KW-1185">Reference proteome</keyword>
<evidence type="ECO:0000256" key="1">
    <source>
        <dbReference type="ARBA" id="ARBA00004141"/>
    </source>
</evidence>
<keyword evidence="2 11" id="KW-1003">Cell membrane</keyword>
<dbReference type="Pfam" id="PF01098">
    <property type="entry name" value="FTSW_RODA_SPOVE"/>
    <property type="match status" value="1"/>
</dbReference>
<keyword evidence="10 11" id="KW-0961">Cell wall biogenesis/degradation</keyword>
<dbReference type="GO" id="GO:0071555">
    <property type="term" value="P:cell wall organization"/>
    <property type="evidence" value="ECO:0007669"/>
    <property type="project" value="UniProtKB-KW"/>
</dbReference>
<comment type="catalytic activity">
    <reaction evidence="11">
        <text>[GlcNAc-(1-&gt;4)-Mur2Ac(oyl-L-Ala-gamma-D-Glu-L-Lys-D-Ala-D-Ala)](n)-di-trans,octa-cis-undecaprenyl diphosphate + beta-D-GlcNAc-(1-&gt;4)-Mur2Ac(oyl-L-Ala-gamma-D-Glu-L-Lys-D-Ala-D-Ala)-di-trans,octa-cis-undecaprenyl diphosphate = [GlcNAc-(1-&gt;4)-Mur2Ac(oyl-L-Ala-gamma-D-Glu-L-Lys-D-Ala-D-Ala)](n+1)-di-trans,octa-cis-undecaprenyl diphosphate + di-trans,octa-cis-undecaprenyl diphosphate + H(+)</text>
        <dbReference type="Rhea" id="RHEA:23708"/>
        <dbReference type="Rhea" id="RHEA-COMP:9602"/>
        <dbReference type="Rhea" id="RHEA-COMP:9603"/>
        <dbReference type="ChEBI" id="CHEBI:15378"/>
        <dbReference type="ChEBI" id="CHEBI:58405"/>
        <dbReference type="ChEBI" id="CHEBI:60033"/>
        <dbReference type="ChEBI" id="CHEBI:78435"/>
        <dbReference type="EC" id="2.4.99.28"/>
    </reaction>
</comment>
<dbReference type="InterPro" id="IPR001182">
    <property type="entry name" value="FtsW/RodA"/>
</dbReference>
<dbReference type="Proteomes" id="UP000255417">
    <property type="component" value="Unassembled WGS sequence"/>
</dbReference>
<reference evidence="12 13" key="1">
    <citation type="submission" date="2018-06" db="EMBL/GenBank/DDBJ databases">
        <authorList>
            <consortium name="Pathogen Informatics"/>
            <person name="Doyle S."/>
        </authorList>
    </citation>
    <scope>NUCLEOTIDE SEQUENCE [LARGE SCALE GENOMIC DNA]</scope>
    <source>
        <strain evidence="12 13">NCTC12872</strain>
    </source>
</reference>
<dbReference type="AlphaFoldDB" id="A0A379CC38"/>
<keyword evidence="4 11" id="KW-0808">Transferase</keyword>
<name>A0A379CC38_9PAST</name>
<evidence type="ECO:0000313" key="12">
    <source>
        <dbReference type="EMBL" id="SUB59824.1"/>
    </source>
</evidence>
<dbReference type="NCBIfam" id="TIGR02210">
    <property type="entry name" value="rodA_shape"/>
    <property type="match status" value="1"/>
</dbReference>
<dbReference type="InterPro" id="IPR011923">
    <property type="entry name" value="RodA/MrdB"/>
</dbReference>
<feature type="transmembrane region" description="Helical" evidence="11">
    <location>
        <begin position="17"/>
        <end position="37"/>
    </location>
</feature>
<feature type="transmembrane region" description="Helical" evidence="11">
    <location>
        <begin position="337"/>
        <end position="360"/>
    </location>
</feature>
<feature type="transmembrane region" description="Helical" evidence="11">
    <location>
        <begin position="49"/>
        <end position="70"/>
    </location>
</feature>
<evidence type="ECO:0000256" key="11">
    <source>
        <dbReference type="HAMAP-Rule" id="MF_02079"/>
    </source>
</evidence>
<gene>
    <name evidence="11 12" type="primary">mrdB</name>
    <name evidence="11" type="synonym">rodA</name>
    <name evidence="12" type="ORF">NCTC12872_01872</name>
</gene>
<evidence type="ECO:0000256" key="5">
    <source>
        <dbReference type="ARBA" id="ARBA00022692"/>
    </source>
</evidence>
<feature type="transmembrane region" description="Helical" evidence="11">
    <location>
        <begin position="271"/>
        <end position="292"/>
    </location>
</feature>
<dbReference type="HAMAP" id="MF_02079">
    <property type="entry name" value="PGT_RodA"/>
    <property type="match status" value="1"/>
</dbReference>
<keyword evidence="9 11" id="KW-0472">Membrane</keyword>
<dbReference type="PANTHER" id="PTHR30474">
    <property type="entry name" value="CELL CYCLE PROTEIN"/>
    <property type="match status" value="1"/>
</dbReference>
<dbReference type="GO" id="GO:0008955">
    <property type="term" value="F:peptidoglycan glycosyltransferase activity"/>
    <property type="evidence" value="ECO:0007669"/>
    <property type="project" value="UniProtKB-UniRule"/>
</dbReference>
<proteinExistence type="inferred from homology"/>
<evidence type="ECO:0000256" key="8">
    <source>
        <dbReference type="ARBA" id="ARBA00022989"/>
    </source>
</evidence>
<feature type="transmembrane region" description="Helical" evidence="11">
    <location>
        <begin position="136"/>
        <end position="153"/>
    </location>
</feature>
<dbReference type="EMBL" id="UGTA01000001">
    <property type="protein sequence ID" value="SUB59824.1"/>
    <property type="molecule type" value="Genomic_DNA"/>
</dbReference>
<evidence type="ECO:0000256" key="2">
    <source>
        <dbReference type="ARBA" id="ARBA00022475"/>
    </source>
</evidence>
<comment type="pathway">
    <text evidence="11">Cell wall biogenesis; peptidoglycan biosynthesis.</text>
</comment>
<evidence type="ECO:0000256" key="7">
    <source>
        <dbReference type="ARBA" id="ARBA00022984"/>
    </source>
</evidence>
<evidence type="ECO:0000256" key="9">
    <source>
        <dbReference type="ARBA" id="ARBA00023136"/>
    </source>
</evidence>
<evidence type="ECO:0000256" key="3">
    <source>
        <dbReference type="ARBA" id="ARBA00022676"/>
    </source>
</evidence>
<keyword evidence="7 11" id="KW-0573">Peptidoglycan synthesis</keyword>
<dbReference type="PANTHER" id="PTHR30474:SF1">
    <property type="entry name" value="PEPTIDOGLYCAN GLYCOSYLTRANSFERASE MRDB"/>
    <property type="match status" value="1"/>
</dbReference>
<comment type="subcellular location">
    <subcellularLocation>
        <location evidence="11">Cell inner membrane</location>
        <topology evidence="11">Multi-pass membrane protein</topology>
    </subcellularLocation>
    <subcellularLocation>
        <location evidence="1">Membrane</location>
        <topology evidence="1">Multi-pass membrane protein</topology>
    </subcellularLocation>
</comment>
<dbReference type="PROSITE" id="PS00428">
    <property type="entry name" value="FTSW_RODA_SPOVE"/>
    <property type="match status" value="1"/>
</dbReference>
<keyword evidence="8 11" id="KW-1133">Transmembrane helix</keyword>
<keyword evidence="6 11" id="KW-0133">Cell shape</keyword>
<dbReference type="UniPathway" id="UPA00219"/>
<dbReference type="EC" id="2.4.99.28" evidence="11"/>